<comment type="caution">
    <text evidence="11">Lacks conserved residue(s) required for the propagation of feature annotation.</text>
</comment>
<feature type="domain" description="Cadherin" evidence="18">
    <location>
        <begin position="2488"/>
        <end position="2591"/>
    </location>
</feature>
<dbReference type="CDD" id="cd11304">
    <property type="entry name" value="Cadherin_repeat"/>
    <property type="match status" value="30"/>
</dbReference>
<evidence type="ECO:0000256" key="5">
    <source>
        <dbReference type="ARBA" id="ARBA00022889"/>
    </source>
</evidence>
<feature type="domain" description="Cadherin" evidence="18">
    <location>
        <begin position="1347"/>
        <end position="1452"/>
    </location>
</feature>
<keyword evidence="8 11" id="KW-1015">Disulfide bond</keyword>
<dbReference type="Pfam" id="PF00028">
    <property type="entry name" value="Cadherin"/>
    <property type="match status" value="18"/>
</dbReference>
<feature type="domain" description="Cadherin" evidence="18">
    <location>
        <begin position="1869"/>
        <end position="1972"/>
    </location>
</feature>
<keyword evidence="20" id="KW-1185">Reference proteome</keyword>
<feature type="domain" description="Cadherin" evidence="18">
    <location>
        <begin position="1030"/>
        <end position="1139"/>
    </location>
</feature>
<dbReference type="Proteomes" id="UP001303046">
    <property type="component" value="Unassembled WGS sequence"/>
</dbReference>
<dbReference type="InterPro" id="IPR000742">
    <property type="entry name" value="EGF"/>
</dbReference>
<feature type="domain" description="Cadherin" evidence="18">
    <location>
        <begin position="3295"/>
        <end position="3396"/>
    </location>
</feature>
<feature type="domain" description="Cadherin" evidence="18">
    <location>
        <begin position="2698"/>
        <end position="2794"/>
    </location>
</feature>
<evidence type="ECO:0000256" key="7">
    <source>
        <dbReference type="ARBA" id="ARBA00023136"/>
    </source>
</evidence>
<dbReference type="Pfam" id="PF02210">
    <property type="entry name" value="Laminin_G_2"/>
    <property type="match status" value="1"/>
</dbReference>
<dbReference type="PROSITE" id="PS00232">
    <property type="entry name" value="CADHERIN_1"/>
    <property type="match status" value="6"/>
</dbReference>
<keyword evidence="7 14" id="KW-0472">Membrane</keyword>
<dbReference type="PROSITE" id="PS00022">
    <property type="entry name" value="EGF_1"/>
    <property type="match status" value="4"/>
</dbReference>
<feature type="domain" description="EGF-like" evidence="17">
    <location>
        <begin position="3983"/>
        <end position="4025"/>
    </location>
</feature>
<feature type="domain" description="Cadherin" evidence="18">
    <location>
        <begin position="925"/>
        <end position="1031"/>
    </location>
</feature>
<dbReference type="SUPFAM" id="SSF57196">
    <property type="entry name" value="EGF/Laminin"/>
    <property type="match status" value="3"/>
</dbReference>
<dbReference type="PROSITE" id="PS01186">
    <property type="entry name" value="EGF_2"/>
    <property type="match status" value="2"/>
</dbReference>
<feature type="domain" description="Cadherin" evidence="18">
    <location>
        <begin position="603"/>
        <end position="708"/>
    </location>
</feature>
<keyword evidence="4 10" id="KW-0106">Calcium</keyword>
<feature type="domain" description="EGF-like" evidence="17">
    <location>
        <begin position="3941"/>
        <end position="3977"/>
    </location>
</feature>
<dbReference type="InterPro" id="IPR020894">
    <property type="entry name" value="Cadherin_CS"/>
</dbReference>
<feature type="domain" description="Cadherin" evidence="18">
    <location>
        <begin position="2174"/>
        <end position="2274"/>
    </location>
</feature>
<feature type="domain" description="Laminin G" evidence="16">
    <location>
        <begin position="3726"/>
        <end position="3899"/>
    </location>
</feature>
<accession>A0ABR1CS78</accession>
<feature type="disulfide bond" evidence="11">
    <location>
        <begin position="4015"/>
        <end position="4024"/>
    </location>
</feature>
<keyword evidence="5" id="KW-0130">Cell adhesion</keyword>
<feature type="domain" description="Cadherin" evidence="18">
    <location>
        <begin position="1973"/>
        <end position="2071"/>
    </location>
</feature>
<evidence type="ECO:0000313" key="19">
    <source>
        <dbReference type="EMBL" id="KAK6741189.1"/>
    </source>
</evidence>
<feature type="domain" description="Cadherin" evidence="18">
    <location>
        <begin position="709"/>
        <end position="812"/>
    </location>
</feature>
<feature type="disulfide bond" evidence="11">
    <location>
        <begin position="3703"/>
        <end position="3712"/>
    </location>
</feature>
<evidence type="ECO:0000256" key="10">
    <source>
        <dbReference type="PROSITE-ProRule" id="PRU00043"/>
    </source>
</evidence>
<evidence type="ECO:0000256" key="6">
    <source>
        <dbReference type="ARBA" id="ARBA00022989"/>
    </source>
</evidence>
<evidence type="ECO:0000256" key="9">
    <source>
        <dbReference type="ARBA" id="ARBA00023180"/>
    </source>
</evidence>
<dbReference type="PANTHER" id="PTHR24026">
    <property type="entry name" value="FAT ATYPICAL CADHERIN-RELATED"/>
    <property type="match status" value="1"/>
</dbReference>
<feature type="region of interest" description="Disordered" evidence="13">
    <location>
        <begin position="4122"/>
        <end position="4180"/>
    </location>
</feature>
<dbReference type="Gene3D" id="2.10.25.10">
    <property type="entry name" value="Laminin"/>
    <property type="match status" value="4"/>
</dbReference>
<feature type="domain" description="EGF-like" evidence="17">
    <location>
        <begin position="3676"/>
        <end position="3713"/>
    </location>
</feature>
<keyword evidence="11" id="KW-0245">EGF-like domain</keyword>
<dbReference type="InterPro" id="IPR001881">
    <property type="entry name" value="EGF-like_Ca-bd_dom"/>
</dbReference>
<dbReference type="InterPro" id="IPR002126">
    <property type="entry name" value="Cadherin-like_dom"/>
</dbReference>
<evidence type="ECO:0000256" key="13">
    <source>
        <dbReference type="SAM" id="MobiDB-lite"/>
    </source>
</evidence>
<feature type="disulfide bond" evidence="12">
    <location>
        <begin position="3872"/>
        <end position="3899"/>
    </location>
</feature>
<keyword evidence="6 14" id="KW-1133">Transmembrane helix</keyword>
<feature type="region of interest" description="Disordered" evidence="13">
    <location>
        <begin position="4291"/>
        <end position="4345"/>
    </location>
</feature>
<comment type="subcellular location">
    <subcellularLocation>
        <location evidence="1">Membrane</location>
    </subcellularLocation>
</comment>
<evidence type="ECO:0000259" key="17">
    <source>
        <dbReference type="PROSITE" id="PS50026"/>
    </source>
</evidence>
<feature type="domain" description="Cadherin" evidence="18">
    <location>
        <begin position="376"/>
        <end position="480"/>
    </location>
</feature>
<evidence type="ECO:0000256" key="4">
    <source>
        <dbReference type="ARBA" id="ARBA00022837"/>
    </source>
</evidence>
<dbReference type="Gene3D" id="2.60.120.200">
    <property type="match status" value="1"/>
</dbReference>
<feature type="domain" description="Cadherin" evidence="18">
    <location>
        <begin position="160"/>
        <end position="233"/>
    </location>
</feature>
<feature type="chain" id="PRO_5045673779" description="Cadherin domain protein" evidence="15">
    <location>
        <begin position="26"/>
        <end position="4384"/>
    </location>
</feature>
<dbReference type="Gene3D" id="2.60.40.60">
    <property type="entry name" value="Cadherins"/>
    <property type="match status" value="31"/>
</dbReference>
<feature type="domain" description="Cadherin" evidence="18">
    <location>
        <begin position="1156"/>
        <end position="1244"/>
    </location>
</feature>
<feature type="domain" description="Cadherin" evidence="18">
    <location>
        <begin position="1453"/>
        <end position="1556"/>
    </location>
</feature>
<sequence length="4384" mass="480548">MSWPPNSRHLLLLLLLIAAERAVFARRDLRRQIPFVFTAKLYNVSLEENAPGTEFARSSDHVPIGVPLPHSDATVKFKIVEGDRQHHFKAHSRQVGDFVFLRIRQKDRMDTPLNRELKDHYDFLIKATCRQKEAGNLEATAKVRLTITDRNDAMPIFTLEADQYEATVSDQLVPFSDVIRIEASDADEGINGQIYYSLVNRSADFTIDPITGWVRSLRHLRSGVYNLKVRSEDRTSRLFYSDPDQIQPAWLKDVVITVTESKRRHLKLLVANKLINGYRSDIEQLAAVIRVDIPPNESAQGGPIHLDVVEDDLKHWFSLRANGDLEWQLFTVPGRLIPQQTNVTISAGQEHPSSGMVNTTANIKIEVGQPHSIVFEDAMLSFNVNESSPVGYVIGRVSASAMYKMDERNIRYYLEMRENSTVPFEVSEKSGIIRLSQELDYETQREYSFNILAKLAGFGGQSSIVITIYVKDSNDHSPIWAAKWMRQGPIAVSSDTAVGTVVLKVDALDLDSGENARIGYKLSSDSQVPFSVDFETGEISLANALKKNENEWSVSVWAVDAGKPLPRSAFLNLVFYRNGTKVPAKPKPVVGGEPANNHAPIFEEFSGPIEIREDTSIGTVISVIYASDNDVGYGGLVRFSMWDDYFEIDPESGVIRVAGDLTELLTPGMTILTREIEITASDEGSPRKTSKKAVKILIKDVNNHAPQFQEHWYRIHVSEDTKVGSVLLKLTATDDDGGDNAKVGYRLAGGQDDHVKVDEKTGKLTLARPLDREANNVLRHAVIAFDHGAPSQISAVNLTIEVDDVNDNAPFCVEPITTVRIPEDYPDGALVGCVAASDADIGANARLRFSLEPEENGLAPPFKIDHRTGCVFIHSPHQPLDFQRRPLYNMTIDVADNGEVVLSTTCSFIVELEDVDENLHAPEFDDVALEASVYENMPIGTEVLTVKATDQDNPVAAVDYNIVGGNGMPYFAIDSSGMIRTAKVLDREEQSTYWLTIEANDSPQSRVAKTGVLHVFVRVLDRNDHRPVPLLPIYHAGVKENSPQNIVVVKIDATDGDDVDSNSPSSLRYKISKGDPQSFFRIDQHTGYITTSGSRRLDRETQREHELRVSLCDSGEPQLCSSVPVIVSIEDVNDNAPIFAQPIYHHNVPAGVIGIVSRVFASDADVGKNAELFYNITDGDSRFSIDNSGYITTSVPLTADEVVTLTIQATDRGLPAQMTQTRVVLTAVGLPQRSKGVENRAPSFAKNDGRKIPVSDADQVGFTIAKIEATDPDGDAVWWSIEAGNVNETFALRPDSGLLQLAKPVETLSHNVTSIVLTIKISDGQLNATSEITIELSRSATSRPQFSAQHYKTQVSEKTAVGTQIYTVRAKSSVSGKSAKPMVYGIHSVEDSSMEDKLRVEPTTGSVLVMESLDYEVCREIRAIIFARQGTLTNYVTLTVTVMDDNDNAPRFVHKDYSVTVPLSSPIGYSVVTLLAHDADSGENGMVKYSIISGNELGFFSLDPVLGVVRLAKRLPIDHTESILTVRATDGGKYPLSDTANVRIQTSSYDGHGFRFTRELYQRTARDTTALGSVLLVVSTQPNGVARYSMKQPCPHFDVHAASGAVTLKRWLTRERAKSVACTVVARNRAGEEDTAKVVIKTSSTNQHSPIFKQQIYRGFLRENNPSGSSVLLADNSPLLISATDKDVGPSGLIGYRLLNPNEPYFVVDFVTGAIRSRKPLDYEKLKEWIFYVQASDMGEPVRASPIPAMVIVSVIDTNDQKPVFTKPRYDFDLVLPTVANTIIARPIAKDEDTVGKLRYSIKGSTFSKLFAVNSTDGSVTVLTSDPKLLNETKYKVEVLASDGVHTASSTIHIEVKNTSGRKVGLRFPQVEYHGSVKENTTYSMGEPLVAVTAVGAPEGASVTYSILNEREELFIHEGTGMIALTGKRFDREDEPIVRLLVQARTHERKPQFAQTVVAIRIDDVNDCTPVFVGLPYDVVVSSDAALGDKIMTVKAVDKDIGMNGIVRYHSSSLPSVFKLNKHDGKISVNGKLNDAKVYHFEIVATDQGEPALKSSVTVRVEVVDKARPIFSKKQYFASVSEASPRNTVVTKVKASSSVGSHLMYTISDGNEENLFSIDMATGVLSVNGDLDAEDTSSYNLTVMARDVTRNNLNSTAVVNIKITGVNDNGPRFEHLIYRVNVSESTPVDTTLITVKATDPDGDNGAISYAVSGQDSKIVQMDPTTGVVKLAQLLDFEKKQRYEVTLVAADESQLTGESKLMLAVEDVNDEPPKFSTPFASATVSDTATSGQFVAIMSVTDDDTVSSIEGGHRLLYSIIEGDETLFSVSEHSGEVTLLRSIDNDDVHGDSGKKTLNVSVSDGLFTAYGQLITTIAVSGRRQPPPRFEQSQYVVALRENNALTNKTSILTVQARDGVPPLHYSIGSGDSRTKPLRIEKLTGRIHPKIVFNHHTQQSYRLPLMVEDAIGRRAFSTLTLNVIDENDSTPTFVVSKYSTSIAVNSREGEALLMVSATDDDVDDLVEYALLGDDKASSTFKLHPRHGTLSVVGPLETYVGSTVNFAVRATDQANPPHHGTAQVSVAILPENTPVPRFSNSHYLFVVAEDCAVGTVIGTLQQTEDVPDVRFSVFEAPPDIPVTVDRSTGKLIVRQPLDKEKKEVWRFAVRADATGEAHTMTTVTLRLSDVNDHAPIFLGAYDRLSISEDAPVGTSVAVFSATDLDKSPGGTIAFSLLEKGKSNNAFKVDQESGWLTVASPLDRETTPLHELVVRATDEGGLFTDHKFNIEVTDVNDEPPRFDENFYIVSIDASHLTIGQIIARVEVTDNDLPPFNNTRLFISRGNDDDMFKIDDSGKIFIARLNQHVVRQNYNLTLLAFDGTHASSALMMVTLNSGGMSTFECDPDKKIENHVFAMTGARYLLISSEVLPFVADHNTGSITVSAALDAEVRKKYIFTRQLEIKNSGSSCNQQVTVIVKDVNDETPKFVKDEFVASIRENEPASKSERYYVTRVHAVDKDSGAYGRVQYSLVSDHGLFVIDSETGAITATRPLDREQTPEYVLHVLASDSDPIKPRSSRATVRITVIDQNDNPPQFERSEYALQVMESESVGYTLVTLRAQGGDHGETVIYTLAENGTHNSFVELDKAKGILKLAKGLDFEKEKMLSVIVLATDSGTPPLSSEAVVTIQVLDENDNVPVFSKESYKASIDENSANGTKVLRVSAVDADSEHYGRVAYTIKDNTGPFQIDDSGWITVAGVLDRESKPYHRFQVEARDGGEPPQKSLVTVLIDVNDVNDNAPVFADCNMTAVVQEGVMPGHVILILSLTDADGPQYGSPFRVEVKGEGSKSFAVDDQYNLVTVARFDHSKRDRFLLTLIAYDRGNRSTDCPLTVFVKEESRHPPKITPLRIALMTLMGEFKGGVIGRVQARDEDSGDMLRYSIVDGSVVGPLATELHPRAHGVKPHLFRVDAKTGEVWSDYGIPGGLHAFNISVTDGKYTTVSYVEVEVTSLEQDAVDHAVSVRLKGMTALEFFTEHVATFRSIFAQHLNVDPKNIQLLSVQETVRGRTARAVAVPTAKTTDLDILFTVSRGGGRGMLKPDHVYTRLKHDFQSITDQSGKMKYQLTTEMCTPGVCHRGECRERVYLDDQEQTVISIGGISFVAPHHNRLAECICPEGYGGPRCELEINACARSPCQPWEMCVPADSGRHDCICPPGTTGDRCAQPSCENEGRCLDEAELSVGGDGYFEMTVAHEMETRMEIEVELKTTTLKGVIFHAHGPSDYHILELVDGRIVYRWDAGSGEGSVTTDASIADAQWHRVSVSRRGRRTRLVLDGADTKEGWSPPGSDVINLYSTSHRLYFGARIERDNASSISISNAIVACFRAISVDRRSVPKTRQGLRLFAATTGCRAMAATPCSEAPCNNGGACHVIGRTYQCLCPARYTGVNCEIDSDPCGSRPCPLGIQCIPFYNEYLCKCPNGFTGKRCEIRGYDVEDACATEPCGEHGTCIPIPRQHAHNLGYICNCTHGFSGKTCDDVAPSFMARISLAELIVALAILMLIIIVIFAIIMVCRCLKMKSEDGKYGEHVHAVTHVRNPNAVPPVVTAPPPLPPRAFRGGNQMISNLEQAQLTGLPTVQVRPLPQRERLSSSGRTDSRSPSLAGSGKQWKRVTDYGSAGDDLDESGRASHDSGALEALRRFGFRVPEEDDTSNAVGKNRAQKTDRASAVTRDALSSLNQERQPLADSIQCLPTTEEDDGGEKWGDGVDRIGAAIQLERLRIESLTGRVKVGETVLSPVVNDDDYMTMRPRRNMGPGASSESQRRPLLDNGDDSDGVDGPEITHSAPPPPSHKNLLFNSRVYDDPPCRAGGDTDSLATSAICDIDASDTEDLPIDTVL</sequence>
<feature type="domain" description="Cadherin" evidence="18">
    <location>
        <begin position="2981"/>
        <end position="3088"/>
    </location>
</feature>
<dbReference type="PRINTS" id="PR00205">
    <property type="entry name" value="CADHERIN"/>
</dbReference>
<feature type="domain" description="Cadherin" evidence="18">
    <location>
        <begin position="2897"/>
        <end position="2980"/>
    </location>
</feature>
<feature type="domain" description="Cadherin" evidence="18">
    <location>
        <begin position="3193"/>
        <end position="3294"/>
    </location>
</feature>
<keyword evidence="3" id="KW-0677">Repeat</keyword>
<evidence type="ECO:0000313" key="20">
    <source>
        <dbReference type="Proteomes" id="UP001303046"/>
    </source>
</evidence>
<feature type="domain" description="Cadherin" evidence="18">
    <location>
        <begin position="813"/>
        <end position="924"/>
    </location>
</feature>
<evidence type="ECO:0000259" key="18">
    <source>
        <dbReference type="PROSITE" id="PS50268"/>
    </source>
</evidence>
<gene>
    <name evidence="19" type="primary">Necator_chrIII.g9958</name>
    <name evidence="19" type="ORF">RB195_009193</name>
</gene>
<organism evidence="19 20">
    <name type="scientific">Necator americanus</name>
    <name type="common">Human hookworm</name>
    <dbReference type="NCBI Taxonomy" id="51031"/>
    <lineage>
        <taxon>Eukaryota</taxon>
        <taxon>Metazoa</taxon>
        <taxon>Ecdysozoa</taxon>
        <taxon>Nematoda</taxon>
        <taxon>Chromadorea</taxon>
        <taxon>Rhabditida</taxon>
        <taxon>Rhabditina</taxon>
        <taxon>Rhabditomorpha</taxon>
        <taxon>Strongyloidea</taxon>
        <taxon>Ancylostomatidae</taxon>
        <taxon>Bunostominae</taxon>
        <taxon>Necator</taxon>
    </lineage>
</organism>
<feature type="domain" description="Cadherin" evidence="18">
    <location>
        <begin position="38"/>
        <end position="157"/>
    </location>
</feature>
<dbReference type="InterPro" id="IPR013320">
    <property type="entry name" value="ConA-like_dom_sf"/>
</dbReference>
<dbReference type="SMART" id="SM00181">
    <property type="entry name" value="EGF"/>
    <property type="match status" value="5"/>
</dbReference>
<evidence type="ECO:0000256" key="14">
    <source>
        <dbReference type="SAM" id="Phobius"/>
    </source>
</evidence>
<evidence type="ECO:0000259" key="16">
    <source>
        <dbReference type="PROSITE" id="PS50025"/>
    </source>
</evidence>
<feature type="domain" description="Cadherin" evidence="18">
    <location>
        <begin position="1766"/>
        <end position="1871"/>
    </location>
</feature>
<evidence type="ECO:0000256" key="2">
    <source>
        <dbReference type="ARBA" id="ARBA00022692"/>
    </source>
</evidence>
<keyword evidence="2 14" id="KW-0812">Transmembrane</keyword>
<dbReference type="PROSITE" id="PS50026">
    <property type="entry name" value="EGF_3"/>
    <property type="match status" value="4"/>
</dbReference>
<feature type="transmembrane region" description="Helical" evidence="14">
    <location>
        <begin position="4040"/>
        <end position="4064"/>
    </location>
</feature>
<feature type="domain" description="Cadherin" evidence="18">
    <location>
        <begin position="2275"/>
        <end position="2385"/>
    </location>
</feature>
<evidence type="ECO:0000256" key="15">
    <source>
        <dbReference type="SAM" id="SignalP"/>
    </source>
</evidence>
<evidence type="ECO:0000256" key="11">
    <source>
        <dbReference type="PROSITE-ProRule" id="PRU00076"/>
    </source>
</evidence>
<feature type="region of interest" description="Disordered" evidence="13">
    <location>
        <begin position="4088"/>
        <end position="4107"/>
    </location>
</feature>
<evidence type="ECO:0000256" key="3">
    <source>
        <dbReference type="ARBA" id="ARBA00022737"/>
    </source>
</evidence>
<dbReference type="InterPro" id="IPR015919">
    <property type="entry name" value="Cadherin-like_sf"/>
</dbReference>
<feature type="domain" description="Cadherin" evidence="18">
    <location>
        <begin position="1653"/>
        <end position="1765"/>
    </location>
</feature>
<feature type="domain" description="EGF-like" evidence="17">
    <location>
        <begin position="3903"/>
        <end position="3939"/>
    </location>
</feature>
<feature type="disulfide bond" evidence="11">
    <location>
        <begin position="3967"/>
        <end position="3976"/>
    </location>
</feature>
<dbReference type="SMART" id="SM00282">
    <property type="entry name" value="LamG"/>
    <property type="match status" value="1"/>
</dbReference>
<dbReference type="EMBL" id="JAVFWL010000003">
    <property type="protein sequence ID" value="KAK6741189.1"/>
    <property type="molecule type" value="Genomic_DNA"/>
</dbReference>
<dbReference type="SUPFAM" id="SSF49313">
    <property type="entry name" value="Cadherin-like"/>
    <property type="match status" value="31"/>
</dbReference>
<dbReference type="SMART" id="SM00112">
    <property type="entry name" value="CA"/>
    <property type="match status" value="32"/>
</dbReference>
<feature type="domain" description="Cadherin" evidence="18">
    <location>
        <begin position="3089"/>
        <end position="3192"/>
    </location>
</feature>
<feature type="signal peptide" evidence="15">
    <location>
        <begin position="1"/>
        <end position="25"/>
    </location>
</feature>
<name>A0ABR1CS78_NECAM</name>
<feature type="domain" description="Cadherin" evidence="18">
    <location>
        <begin position="2072"/>
        <end position="2173"/>
    </location>
</feature>
<comment type="caution">
    <text evidence="19">The sequence shown here is derived from an EMBL/GenBank/DDBJ whole genome shotgun (WGS) entry which is preliminary data.</text>
</comment>
<feature type="compositionally biased region" description="Low complexity" evidence="13">
    <location>
        <begin position="4137"/>
        <end position="4148"/>
    </location>
</feature>
<feature type="domain" description="Cadherin" evidence="18">
    <location>
        <begin position="1246"/>
        <end position="1346"/>
    </location>
</feature>
<dbReference type="PANTHER" id="PTHR24026:SF136">
    <property type="entry name" value="PROTOCADHERIN-23"/>
    <property type="match status" value="1"/>
</dbReference>
<dbReference type="PROSITE" id="PS50025">
    <property type="entry name" value="LAM_G_DOMAIN"/>
    <property type="match status" value="1"/>
</dbReference>
<evidence type="ECO:0000256" key="1">
    <source>
        <dbReference type="ARBA" id="ARBA00004370"/>
    </source>
</evidence>
<feature type="region of interest" description="Disordered" evidence="13">
    <location>
        <begin position="4195"/>
        <end position="4214"/>
    </location>
</feature>
<evidence type="ECO:0000256" key="8">
    <source>
        <dbReference type="ARBA" id="ARBA00023157"/>
    </source>
</evidence>
<feature type="disulfide bond" evidence="11">
    <location>
        <begin position="3929"/>
        <end position="3938"/>
    </location>
</feature>
<evidence type="ECO:0000256" key="12">
    <source>
        <dbReference type="PROSITE-ProRule" id="PRU00122"/>
    </source>
</evidence>
<proteinExistence type="predicted"/>
<dbReference type="SUPFAM" id="SSF49899">
    <property type="entry name" value="Concanavalin A-like lectins/glucanases"/>
    <property type="match status" value="1"/>
</dbReference>
<feature type="domain" description="Cadherin" evidence="18">
    <location>
        <begin position="490"/>
        <end position="602"/>
    </location>
</feature>
<feature type="domain" description="Cadherin" evidence="18">
    <location>
        <begin position="2386"/>
        <end position="2487"/>
    </location>
</feature>
<keyword evidence="15" id="KW-0732">Signal</keyword>
<dbReference type="SMART" id="SM00179">
    <property type="entry name" value="EGF_CA"/>
    <property type="match status" value="4"/>
</dbReference>
<evidence type="ECO:0008006" key="21">
    <source>
        <dbReference type="Google" id="ProtNLM"/>
    </source>
</evidence>
<feature type="domain" description="Cadherin" evidence="18">
    <location>
        <begin position="1557"/>
        <end position="1652"/>
    </location>
</feature>
<dbReference type="PROSITE" id="PS50268">
    <property type="entry name" value="CADHERIN_2"/>
    <property type="match status" value="30"/>
</dbReference>
<feature type="domain" description="Cadherin" evidence="18">
    <location>
        <begin position="2592"/>
        <end position="2690"/>
    </location>
</feature>
<reference evidence="19 20" key="1">
    <citation type="submission" date="2023-08" db="EMBL/GenBank/DDBJ databases">
        <title>A Necator americanus chromosomal reference genome.</title>
        <authorList>
            <person name="Ilik V."/>
            <person name="Petrzelkova K.J."/>
            <person name="Pardy F."/>
            <person name="Fuh T."/>
            <person name="Niatou-Singa F.S."/>
            <person name="Gouil Q."/>
            <person name="Baker L."/>
            <person name="Ritchie M.E."/>
            <person name="Jex A.R."/>
            <person name="Gazzola D."/>
            <person name="Li H."/>
            <person name="Toshio Fujiwara R."/>
            <person name="Zhan B."/>
            <person name="Aroian R.V."/>
            <person name="Pafco B."/>
            <person name="Schwarz E.M."/>
        </authorList>
    </citation>
    <scope>NUCLEOTIDE SEQUENCE [LARGE SCALE GENOMIC DNA]</scope>
    <source>
        <strain evidence="19 20">Aroian</strain>
        <tissue evidence="19">Whole animal</tissue>
    </source>
</reference>
<dbReference type="CDD" id="cd00110">
    <property type="entry name" value="LamG"/>
    <property type="match status" value="1"/>
</dbReference>
<dbReference type="InterPro" id="IPR001791">
    <property type="entry name" value="Laminin_G"/>
</dbReference>
<keyword evidence="9" id="KW-0325">Glycoprotein</keyword>
<dbReference type="CDD" id="cd00054">
    <property type="entry name" value="EGF_CA"/>
    <property type="match status" value="4"/>
</dbReference>
<protein>
    <recommendedName>
        <fullName evidence="21">Cadherin domain protein</fullName>
    </recommendedName>
</protein>
<dbReference type="Pfam" id="PF00008">
    <property type="entry name" value="EGF"/>
    <property type="match status" value="1"/>
</dbReference>